<dbReference type="EMBL" id="LAZR01039404">
    <property type="protein sequence ID" value="KKL17089.1"/>
    <property type="molecule type" value="Genomic_DNA"/>
</dbReference>
<protein>
    <submittedName>
        <fullName evidence="2">Uncharacterized protein</fullName>
    </submittedName>
</protein>
<feature type="region of interest" description="Disordered" evidence="1">
    <location>
        <begin position="42"/>
        <end position="64"/>
    </location>
</feature>
<reference evidence="2" key="1">
    <citation type="journal article" date="2015" name="Nature">
        <title>Complex archaea that bridge the gap between prokaryotes and eukaryotes.</title>
        <authorList>
            <person name="Spang A."/>
            <person name="Saw J.H."/>
            <person name="Jorgensen S.L."/>
            <person name="Zaremba-Niedzwiedzka K."/>
            <person name="Martijn J."/>
            <person name="Lind A.E."/>
            <person name="van Eijk R."/>
            <person name="Schleper C."/>
            <person name="Guy L."/>
            <person name="Ettema T.J."/>
        </authorList>
    </citation>
    <scope>NUCLEOTIDE SEQUENCE</scope>
</reference>
<gene>
    <name evidence="2" type="ORF">LCGC14_2489040</name>
</gene>
<proteinExistence type="predicted"/>
<dbReference type="AlphaFoldDB" id="A0A0F9B5D6"/>
<sequence>MMIGNTQILIRLRTLMVRSGDLAHINADPSQGVSNGDLLKQLRSLDEDSEGEEGEIDEAEGSGE</sequence>
<accession>A0A0F9B5D6</accession>
<evidence type="ECO:0000256" key="1">
    <source>
        <dbReference type="SAM" id="MobiDB-lite"/>
    </source>
</evidence>
<organism evidence="2">
    <name type="scientific">marine sediment metagenome</name>
    <dbReference type="NCBI Taxonomy" id="412755"/>
    <lineage>
        <taxon>unclassified sequences</taxon>
        <taxon>metagenomes</taxon>
        <taxon>ecological metagenomes</taxon>
    </lineage>
</organism>
<feature type="compositionally biased region" description="Acidic residues" evidence="1">
    <location>
        <begin position="47"/>
        <end position="64"/>
    </location>
</feature>
<evidence type="ECO:0000313" key="2">
    <source>
        <dbReference type="EMBL" id="KKL17089.1"/>
    </source>
</evidence>
<name>A0A0F9B5D6_9ZZZZ</name>
<comment type="caution">
    <text evidence="2">The sequence shown here is derived from an EMBL/GenBank/DDBJ whole genome shotgun (WGS) entry which is preliminary data.</text>
</comment>